<gene>
    <name evidence="1" type="ORF">H671_4g13360</name>
</gene>
<dbReference type="AlphaFoldDB" id="A0A061I1S7"/>
<protein>
    <submittedName>
        <fullName evidence="1">Solute carrier family 37 (Glycerol-3-phosphate transporter), member 3</fullName>
    </submittedName>
</protein>
<name>A0A061I1S7_CRIGR</name>
<dbReference type="EMBL" id="KE675983">
    <property type="protein sequence ID" value="ERE74531.1"/>
    <property type="molecule type" value="Genomic_DNA"/>
</dbReference>
<accession>A0A061I1S7</accession>
<reference evidence="2" key="1">
    <citation type="journal article" date="2013" name="Nat. Biotechnol.">
        <title>Chinese hamster genome sequenced from sorted chromosomes.</title>
        <authorList>
            <person name="Brinkrolf K."/>
            <person name="Rupp O."/>
            <person name="Laux H."/>
            <person name="Kollin F."/>
            <person name="Ernst W."/>
            <person name="Linke B."/>
            <person name="Kofler R."/>
            <person name="Romand S."/>
            <person name="Hesse F."/>
            <person name="Budach W.E."/>
            <person name="Galosy S."/>
            <person name="Muller D."/>
            <person name="Noll T."/>
            <person name="Wienberg J."/>
            <person name="Jostock T."/>
            <person name="Leonard M."/>
            <person name="Grillari J."/>
            <person name="Tauch A."/>
            <person name="Goesmann A."/>
            <person name="Helk B."/>
            <person name="Mott J.E."/>
            <person name="Puhler A."/>
            <person name="Borth N."/>
        </authorList>
    </citation>
    <scope>NUCLEOTIDE SEQUENCE [LARGE SCALE GENOMIC DNA]</scope>
    <source>
        <strain evidence="2">17A/GY</strain>
    </source>
</reference>
<sequence length="75" mass="8619">MSLFFLWLGKENKDVPPWFAPYVNMYTSRYLTLFRSSFRNSFLAGEMAQRLTAGAALPEVLSSVPINHMVTHNHL</sequence>
<evidence type="ECO:0000313" key="1">
    <source>
        <dbReference type="EMBL" id="ERE74531.1"/>
    </source>
</evidence>
<organism evidence="1 2">
    <name type="scientific">Cricetulus griseus</name>
    <name type="common">Chinese hamster</name>
    <name type="synonym">Cricetulus barabensis griseus</name>
    <dbReference type="NCBI Taxonomy" id="10029"/>
    <lineage>
        <taxon>Eukaryota</taxon>
        <taxon>Metazoa</taxon>
        <taxon>Chordata</taxon>
        <taxon>Craniata</taxon>
        <taxon>Vertebrata</taxon>
        <taxon>Euteleostomi</taxon>
        <taxon>Mammalia</taxon>
        <taxon>Eutheria</taxon>
        <taxon>Euarchontoglires</taxon>
        <taxon>Glires</taxon>
        <taxon>Rodentia</taxon>
        <taxon>Myomorpha</taxon>
        <taxon>Muroidea</taxon>
        <taxon>Cricetidae</taxon>
        <taxon>Cricetinae</taxon>
        <taxon>Cricetulus</taxon>
    </lineage>
</organism>
<dbReference type="Proteomes" id="UP000030759">
    <property type="component" value="Unassembled WGS sequence"/>
</dbReference>
<proteinExistence type="predicted"/>
<evidence type="ECO:0000313" key="2">
    <source>
        <dbReference type="Proteomes" id="UP000030759"/>
    </source>
</evidence>